<dbReference type="EMBL" id="KK106054">
    <property type="protein sequence ID" value="KIY92000.1"/>
    <property type="molecule type" value="Genomic_DNA"/>
</dbReference>
<dbReference type="GO" id="GO:0009507">
    <property type="term" value="C:chloroplast"/>
    <property type="evidence" value="ECO:0007669"/>
    <property type="project" value="TreeGrafter"/>
</dbReference>
<dbReference type="OrthoDB" id="427480at2759"/>
<reference evidence="2 3" key="1">
    <citation type="journal article" date="2013" name="BMC Genomics">
        <title>Reconstruction of the lipid metabolism for the microalga Monoraphidium neglectum from its genome sequence reveals characteristics suitable for biofuel production.</title>
        <authorList>
            <person name="Bogen C."/>
            <person name="Al-Dilaimi A."/>
            <person name="Albersmeier A."/>
            <person name="Wichmann J."/>
            <person name="Grundmann M."/>
            <person name="Rupp O."/>
            <person name="Lauersen K.J."/>
            <person name="Blifernez-Klassen O."/>
            <person name="Kalinowski J."/>
            <person name="Goesmann A."/>
            <person name="Mussgnug J.H."/>
            <person name="Kruse O."/>
        </authorList>
    </citation>
    <scope>NUCLEOTIDE SEQUENCE [LARGE SCALE GENOMIC DNA]</scope>
    <source>
        <strain evidence="2 3">SAG 48.87</strain>
    </source>
</reference>
<dbReference type="STRING" id="145388.A0A0D2M9A4"/>
<evidence type="ECO:0000256" key="1">
    <source>
        <dbReference type="ARBA" id="ARBA00009670"/>
    </source>
</evidence>
<gene>
    <name evidence="2" type="ORF">MNEG_15962</name>
</gene>
<dbReference type="Proteomes" id="UP000054498">
    <property type="component" value="Unassembled WGS sequence"/>
</dbReference>
<evidence type="ECO:0000313" key="3">
    <source>
        <dbReference type="Proteomes" id="UP000054498"/>
    </source>
</evidence>
<organism evidence="2 3">
    <name type="scientific">Monoraphidium neglectum</name>
    <dbReference type="NCBI Taxonomy" id="145388"/>
    <lineage>
        <taxon>Eukaryota</taxon>
        <taxon>Viridiplantae</taxon>
        <taxon>Chlorophyta</taxon>
        <taxon>core chlorophytes</taxon>
        <taxon>Chlorophyceae</taxon>
        <taxon>CS clade</taxon>
        <taxon>Sphaeropleales</taxon>
        <taxon>Selenastraceae</taxon>
        <taxon>Monoraphidium</taxon>
    </lineage>
</organism>
<dbReference type="InterPro" id="IPR050154">
    <property type="entry name" value="UbiB_kinase"/>
</dbReference>
<protein>
    <submittedName>
        <fullName evidence="2">Uncharacterized protein</fullName>
    </submittedName>
</protein>
<dbReference type="KEGG" id="mng:MNEG_15962"/>
<dbReference type="PANTHER" id="PTHR10566:SF117">
    <property type="entry name" value="UNUSUAL PROTEIN KINASE-RELATED"/>
    <property type="match status" value="1"/>
</dbReference>
<evidence type="ECO:0000313" key="2">
    <source>
        <dbReference type="EMBL" id="KIY92000.1"/>
    </source>
</evidence>
<accession>A0A0D2M9A4</accession>
<dbReference type="RefSeq" id="XP_013891020.1">
    <property type="nucleotide sequence ID" value="XM_014035566.1"/>
</dbReference>
<keyword evidence="3" id="KW-1185">Reference proteome</keyword>
<sequence length="55" mass="6216">MRRFPQITTDVVALLDEWAARFFEELDYVREGGNATRFAAQMAKDLPQARDLGGA</sequence>
<proteinExistence type="inferred from homology"/>
<dbReference type="AlphaFoldDB" id="A0A0D2M9A4"/>
<dbReference type="GeneID" id="25733675"/>
<dbReference type="PANTHER" id="PTHR10566">
    <property type="entry name" value="CHAPERONE-ACTIVITY OF BC1 COMPLEX CABC1 -RELATED"/>
    <property type="match status" value="1"/>
</dbReference>
<name>A0A0D2M9A4_9CHLO</name>
<comment type="similarity">
    <text evidence="1">Belongs to the protein kinase superfamily. ADCK protein kinase family.</text>
</comment>